<dbReference type="InParanoid" id="F4SE30"/>
<accession>F4SE30</accession>
<organism evidence="2">
    <name type="scientific">Melampsora larici-populina (strain 98AG31 / pathotype 3-4-7)</name>
    <name type="common">Poplar leaf rust fungus</name>
    <dbReference type="NCBI Taxonomy" id="747676"/>
    <lineage>
        <taxon>Eukaryota</taxon>
        <taxon>Fungi</taxon>
        <taxon>Dikarya</taxon>
        <taxon>Basidiomycota</taxon>
        <taxon>Pucciniomycotina</taxon>
        <taxon>Pucciniomycetes</taxon>
        <taxon>Pucciniales</taxon>
        <taxon>Melampsoraceae</taxon>
        <taxon>Melampsora</taxon>
    </lineage>
</organism>
<dbReference type="AlphaFoldDB" id="F4SE30"/>
<dbReference type="GeneID" id="18925401"/>
<dbReference type="EMBL" id="GL883331">
    <property type="protein sequence ID" value="EGF97096.1"/>
    <property type="molecule type" value="Genomic_DNA"/>
</dbReference>
<proteinExistence type="predicted"/>
<dbReference type="OrthoDB" id="204784at2759"/>
<gene>
    <name evidence="1" type="ORF">MELLADRAFT_114595</name>
</gene>
<evidence type="ECO:0000313" key="1">
    <source>
        <dbReference type="EMBL" id="EGF97096.1"/>
    </source>
</evidence>
<name>F4SE30_MELLP</name>
<keyword evidence="2" id="KW-1185">Reference proteome</keyword>
<reference evidence="2" key="1">
    <citation type="journal article" date="2011" name="Proc. Natl. Acad. Sci. U.S.A.">
        <title>Obligate biotrophy features unraveled by the genomic analysis of rust fungi.</title>
        <authorList>
            <person name="Duplessis S."/>
            <person name="Cuomo C.A."/>
            <person name="Lin Y.-C."/>
            <person name="Aerts A."/>
            <person name="Tisserant E."/>
            <person name="Veneault-Fourrey C."/>
            <person name="Joly D.L."/>
            <person name="Hacquard S."/>
            <person name="Amselem J."/>
            <person name="Cantarel B.L."/>
            <person name="Chiu R."/>
            <person name="Coutinho P.M."/>
            <person name="Feau N."/>
            <person name="Field M."/>
            <person name="Frey P."/>
            <person name="Gelhaye E."/>
            <person name="Goldberg J."/>
            <person name="Grabherr M.G."/>
            <person name="Kodira C.D."/>
            <person name="Kohler A."/>
            <person name="Kuees U."/>
            <person name="Lindquist E.A."/>
            <person name="Lucas S.M."/>
            <person name="Mago R."/>
            <person name="Mauceli E."/>
            <person name="Morin E."/>
            <person name="Murat C."/>
            <person name="Pangilinan J.L."/>
            <person name="Park R."/>
            <person name="Pearson M."/>
            <person name="Quesneville H."/>
            <person name="Rouhier N."/>
            <person name="Sakthikumar S."/>
            <person name="Salamov A.A."/>
            <person name="Schmutz J."/>
            <person name="Selles B."/>
            <person name="Shapiro H."/>
            <person name="Tanguay P."/>
            <person name="Tuskan G.A."/>
            <person name="Henrissat B."/>
            <person name="Van de Peer Y."/>
            <person name="Rouze P."/>
            <person name="Ellis J.G."/>
            <person name="Dodds P.N."/>
            <person name="Schein J.E."/>
            <person name="Zhong S."/>
            <person name="Hamelin R.C."/>
            <person name="Grigoriev I.V."/>
            <person name="Szabo L.J."/>
            <person name="Martin F."/>
        </authorList>
    </citation>
    <scope>NUCLEOTIDE SEQUENCE [LARGE SCALE GENOMIC DNA]</scope>
    <source>
        <strain evidence="2">98AG31 / pathotype 3-4-7</strain>
    </source>
</reference>
<feature type="non-terminal residue" evidence="1">
    <location>
        <position position="1"/>
    </location>
</feature>
<evidence type="ECO:0000313" key="2">
    <source>
        <dbReference type="Proteomes" id="UP000001072"/>
    </source>
</evidence>
<dbReference type="HOGENOM" id="CLU_1932541_0_0_1"/>
<sequence length="131" mass="14552">DFFPVVLSFLRQVPMVGTFLSLPYIRGLKNNKSGSPRGGMFGEVKESICWQTPQQICTGSAPIPHQRKWSQLTSYKWTWGLPGEDTSLLNAAPYPPITCSFVSSGLRLHKSRDSETKGEDCLHCPRSPQGP</sequence>
<dbReference type="Proteomes" id="UP000001072">
    <property type="component" value="Unassembled WGS sequence"/>
</dbReference>
<dbReference type="VEuPathDB" id="FungiDB:MELLADRAFT_114595"/>
<dbReference type="RefSeq" id="XP_007419631.1">
    <property type="nucleotide sequence ID" value="XM_007419569.1"/>
</dbReference>
<dbReference type="KEGG" id="mlr:MELLADRAFT_114595"/>
<protein>
    <submittedName>
        <fullName evidence="1">Uncharacterized protein</fullName>
    </submittedName>
</protein>